<reference evidence="9" key="1">
    <citation type="journal article" date="2021" name="PeerJ">
        <title>Extensive microbial diversity within the chicken gut microbiome revealed by metagenomics and culture.</title>
        <authorList>
            <person name="Gilroy R."/>
            <person name="Ravi A."/>
            <person name="Getino M."/>
            <person name="Pursley I."/>
            <person name="Horton D.L."/>
            <person name="Alikhan N.F."/>
            <person name="Baker D."/>
            <person name="Gharbi K."/>
            <person name="Hall N."/>
            <person name="Watson M."/>
            <person name="Adriaenssens E.M."/>
            <person name="Foster-Nyarko E."/>
            <person name="Jarju S."/>
            <person name="Secka A."/>
            <person name="Antonio M."/>
            <person name="Oren A."/>
            <person name="Chaudhuri R.R."/>
            <person name="La Ragione R."/>
            <person name="Hildebrand F."/>
            <person name="Pallen M.J."/>
        </authorList>
    </citation>
    <scope>NUCLEOTIDE SEQUENCE</scope>
    <source>
        <strain evidence="9">5790</strain>
    </source>
</reference>
<gene>
    <name evidence="7" type="primary">mraZ</name>
    <name evidence="9" type="ORF">H9900_00915</name>
</gene>
<evidence type="ECO:0000256" key="6">
    <source>
        <dbReference type="ARBA" id="ARBA00023163"/>
    </source>
</evidence>
<evidence type="ECO:0000313" key="10">
    <source>
        <dbReference type="Proteomes" id="UP000824162"/>
    </source>
</evidence>
<dbReference type="EMBL" id="DXIJ01000017">
    <property type="protein sequence ID" value="HIV85353.1"/>
    <property type="molecule type" value="Genomic_DNA"/>
</dbReference>
<dbReference type="AlphaFoldDB" id="A0A9D1TM36"/>
<dbReference type="Gene3D" id="3.40.1550.20">
    <property type="entry name" value="Transcriptional regulator MraZ domain"/>
    <property type="match status" value="1"/>
</dbReference>
<dbReference type="InterPro" id="IPR035642">
    <property type="entry name" value="MraZ_N"/>
</dbReference>
<feature type="domain" description="SpoVT-AbrB" evidence="8">
    <location>
        <begin position="20"/>
        <end position="61"/>
    </location>
</feature>
<dbReference type="InterPro" id="IPR007159">
    <property type="entry name" value="SpoVT-AbrB_dom"/>
</dbReference>
<keyword evidence="6 7" id="KW-0804">Transcription</keyword>
<dbReference type="InterPro" id="IPR003444">
    <property type="entry name" value="MraZ"/>
</dbReference>
<dbReference type="GO" id="GO:2000143">
    <property type="term" value="P:negative regulation of DNA-templated transcription initiation"/>
    <property type="evidence" value="ECO:0007669"/>
    <property type="project" value="TreeGrafter"/>
</dbReference>
<dbReference type="GO" id="GO:0009295">
    <property type="term" value="C:nucleoid"/>
    <property type="evidence" value="ECO:0007669"/>
    <property type="project" value="UniProtKB-SubCell"/>
</dbReference>
<dbReference type="InterPro" id="IPR038619">
    <property type="entry name" value="MraZ_sf"/>
</dbReference>
<dbReference type="Proteomes" id="UP000824162">
    <property type="component" value="Unassembled WGS sequence"/>
</dbReference>
<comment type="subcellular location">
    <subcellularLocation>
        <location evidence="7">Cytoplasm</location>
        <location evidence="7">Nucleoid</location>
    </subcellularLocation>
</comment>
<keyword evidence="9" id="KW-0132">Cell division</keyword>
<protein>
    <recommendedName>
        <fullName evidence="1 7">Transcriptional regulator MraZ</fullName>
    </recommendedName>
</protein>
<sequence length="150" mass="17107">MDFKCTVQVRKEAAEVLIGEHMQTVDAKFRVNIPSGFRADLGSVFVVAKGVNCIAVYPKEEWIKFLEGLTDVKKLRFFASGSKECELDTQGRIVIPPNLREYIGLKKEIAVIGAFKRVEIWDRETWNNYFDSDTYSAENIGSLLRPEELI</sequence>
<dbReference type="PANTHER" id="PTHR34701">
    <property type="entry name" value="TRANSCRIPTIONAL REGULATOR MRAZ"/>
    <property type="match status" value="1"/>
</dbReference>
<dbReference type="GO" id="GO:0003700">
    <property type="term" value="F:DNA-binding transcription factor activity"/>
    <property type="evidence" value="ECO:0007669"/>
    <property type="project" value="UniProtKB-UniRule"/>
</dbReference>
<evidence type="ECO:0000256" key="5">
    <source>
        <dbReference type="ARBA" id="ARBA00023125"/>
    </source>
</evidence>
<evidence type="ECO:0000256" key="2">
    <source>
        <dbReference type="ARBA" id="ARBA00022490"/>
    </source>
</evidence>
<dbReference type="GO" id="GO:0005737">
    <property type="term" value="C:cytoplasm"/>
    <property type="evidence" value="ECO:0007669"/>
    <property type="project" value="UniProtKB-UniRule"/>
</dbReference>
<keyword evidence="5 7" id="KW-0238">DNA-binding</keyword>
<dbReference type="InterPro" id="IPR035644">
    <property type="entry name" value="MraZ_C"/>
</dbReference>
<dbReference type="InterPro" id="IPR037914">
    <property type="entry name" value="SpoVT-AbrB_sf"/>
</dbReference>
<dbReference type="SUPFAM" id="SSF89447">
    <property type="entry name" value="AbrB/MazE/MraZ-like"/>
    <property type="match status" value="1"/>
</dbReference>
<dbReference type="GO" id="GO:0051301">
    <property type="term" value="P:cell division"/>
    <property type="evidence" value="ECO:0007669"/>
    <property type="project" value="UniProtKB-KW"/>
</dbReference>
<feature type="domain" description="SpoVT-AbrB" evidence="8">
    <location>
        <begin position="82"/>
        <end position="125"/>
    </location>
</feature>
<keyword evidence="4 7" id="KW-0805">Transcription regulation</keyword>
<comment type="subunit">
    <text evidence="7">Forms oligomers.</text>
</comment>
<evidence type="ECO:0000256" key="4">
    <source>
        <dbReference type="ARBA" id="ARBA00023015"/>
    </source>
</evidence>
<organism evidence="9 10">
    <name type="scientific">Candidatus Monoglobus merdigallinarum</name>
    <dbReference type="NCBI Taxonomy" id="2838698"/>
    <lineage>
        <taxon>Bacteria</taxon>
        <taxon>Bacillati</taxon>
        <taxon>Bacillota</taxon>
        <taxon>Clostridia</taxon>
        <taxon>Monoglobales</taxon>
        <taxon>Monoglobaceae</taxon>
        <taxon>Monoglobus</taxon>
    </lineage>
</organism>
<keyword evidence="9" id="KW-0131">Cell cycle</keyword>
<evidence type="ECO:0000256" key="3">
    <source>
        <dbReference type="ARBA" id="ARBA00022737"/>
    </source>
</evidence>
<comment type="caution">
    <text evidence="9">The sequence shown here is derived from an EMBL/GenBank/DDBJ whole genome shotgun (WGS) entry which is preliminary data.</text>
</comment>
<reference evidence="9" key="2">
    <citation type="submission" date="2021-04" db="EMBL/GenBank/DDBJ databases">
        <authorList>
            <person name="Gilroy R."/>
        </authorList>
    </citation>
    <scope>NUCLEOTIDE SEQUENCE</scope>
    <source>
        <strain evidence="9">5790</strain>
    </source>
</reference>
<dbReference type="CDD" id="cd16321">
    <property type="entry name" value="MraZ_C"/>
    <property type="match status" value="1"/>
</dbReference>
<evidence type="ECO:0000313" key="9">
    <source>
        <dbReference type="EMBL" id="HIV85353.1"/>
    </source>
</evidence>
<dbReference type="HAMAP" id="MF_01008">
    <property type="entry name" value="MraZ"/>
    <property type="match status" value="1"/>
</dbReference>
<evidence type="ECO:0000256" key="1">
    <source>
        <dbReference type="ARBA" id="ARBA00013860"/>
    </source>
</evidence>
<keyword evidence="2 7" id="KW-0963">Cytoplasm</keyword>
<dbReference type="Pfam" id="PF02381">
    <property type="entry name" value="MraZ"/>
    <property type="match status" value="2"/>
</dbReference>
<dbReference type="PANTHER" id="PTHR34701:SF1">
    <property type="entry name" value="TRANSCRIPTIONAL REGULATOR MRAZ"/>
    <property type="match status" value="1"/>
</dbReference>
<proteinExistence type="inferred from homology"/>
<comment type="similarity">
    <text evidence="7">Belongs to the MraZ family.</text>
</comment>
<dbReference type="PROSITE" id="PS51740">
    <property type="entry name" value="SPOVT_ABRB"/>
    <property type="match status" value="2"/>
</dbReference>
<dbReference type="CDD" id="cd16320">
    <property type="entry name" value="MraZ_N"/>
    <property type="match status" value="1"/>
</dbReference>
<evidence type="ECO:0000259" key="8">
    <source>
        <dbReference type="PROSITE" id="PS51740"/>
    </source>
</evidence>
<name>A0A9D1TM36_9FIRM</name>
<dbReference type="GO" id="GO:0000976">
    <property type="term" value="F:transcription cis-regulatory region binding"/>
    <property type="evidence" value="ECO:0007669"/>
    <property type="project" value="TreeGrafter"/>
</dbReference>
<keyword evidence="3" id="KW-0677">Repeat</keyword>
<evidence type="ECO:0000256" key="7">
    <source>
        <dbReference type="HAMAP-Rule" id="MF_01008"/>
    </source>
</evidence>
<dbReference type="InterPro" id="IPR020603">
    <property type="entry name" value="MraZ_dom"/>
</dbReference>
<accession>A0A9D1TM36</accession>